<dbReference type="AlphaFoldDB" id="A0A077F3P7"/>
<dbReference type="EMBL" id="CP009048">
    <property type="protein sequence ID" value="AIL60038.1"/>
    <property type="molecule type" value="Genomic_DNA"/>
</dbReference>
<reference evidence="1 2" key="1">
    <citation type="submission" date="2014-07" db="EMBL/GenBank/DDBJ databases">
        <authorList>
            <person name="Lee K."/>
            <person name="Lim J.Y."/>
            <person name="Hwang I."/>
        </authorList>
    </citation>
    <scope>NUCLEOTIDE SEQUENCE [LARGE SCALE GENOMIC DNA]</scope>
    <source>
        <strain evidence="1 2">KL28</strain>
    </source>
</reference>
<protein>
    <submittedName>
        <fullName evidence="1">Uncharacterized protein</fullName>
    </submittedName>
</protein>
<dbReference type="eggNOG" id="ENOG502ZEEH">
    <property type="taxonomic scope" value="Bacteria"/>
</dbReference>
<gene>
    <name evidence="1" type="ORF">PSAKL28_08060</name>
</gene>
<accession>A0A077F3P7</accession>
<dbReference type="Proteomes" id="UP000028931">
    <property type="component" value="Chromosome"/>
</dbReference>
<evidence type="ECO:0000313" key="2">
    <source>
        <dbReference type="Proteomes" id="UP000028931"/>
    </source>
</evidence>
<dbReference type="KEGG" id="palk:PSAKL28_08060"/>
<name>A0A077F3P7_9PSED</name>
<dbReference type="HOGENOM" id="CLU_1407721_0_0_6"/>
<sequence length="194" mass="21317">MSTLTVARRKISKTWLIAGSLLAFLASIATVYALILEINTSPSHNSGFFGRWESSYSYPITGGTFTFKGMTEYFQSGKYNVAGTIIDSGTVETKTYQFEYNANGAGSWTADSETLSFTLDNIKTFPKSYILDGQEIPVLLVTKLLGTSIPNLSDVYASGSSGEARIISIEKNEITLETKDPKGKLFTIHSYRQQ</sequence>
<proteinExistence type="predicted"/>
<evidence type="ECO:0000313" key="1">
    <source>
        <dbReference type="EMBL" id="AIL60038.1"/>
    </source>
</evidence>
<organism evidence="1 2">
    <name type="scientific">Pseudomonas alkylphenolica</name>
    <dbReference type="NCBI Taxonomy" id="237609"/>
    <lineage>
        <taxon>Bacteria</taxon>
        <taxon>Pseudomonadati</taxon>
        <taxon>Pseudomonadota</taxon>
        <taxon>Gammaproteobacteria</taxon>
        <taxon>Pseudomonadales</taxon>
        <taxon>Pseudomonadaceae</taxon>
        <taxon>Pseudomonas</taxon>
    </lineage>
</organism>
<dbReference type="RefSeq" id="WP_038606950.1">
    <property type="nucleotide sequence ID" value="NZ_CP009048.1"/>
</dbReference>
<dbReference type="OrthoDB" id="6637516at2"/>